<evidence type="ECO:0000313" key="5">
    <source>
        <dbReference type="EMBL" id="RVU36351.1"/>
    </source>
</evidence>
<dbReference type="PROSITE" id="PS51462">
    <property type="entry name" value="NUDIX"/>
    <property type="match status" value="1"/>
</dbReference>
<evidence type="ECO:0000313" key="6">
    <source>
        <dbReference type="Proteomes" id="UP000287447"/>
    </source>
</evidence>
<comment type="similarity">
    <text evidence="3">Belongs to the Nudix hydrolase family.</text>
</comment>
<feature type="domain" description="Nudix hydrolase" evidence="4">
    <location>
        <begin position="10"/>
        <end position="141"/>
    </location>
</feature>
<dbReference type="PANTHER" id="PTHR43736">
    <property type="entry name" value="ADP-RIBOSE PYROPHOSPHATASE"/>
    <property type="match status" value="1"/>
</dbReference>
<dbReference type="Gene3D" id="3.90.79.10">
    <property type="entry name" value="Nucleoside Triphosphate Pyrophosphohydrolase"/>
    <property type="match status" value="1"/>
</dbReference>
<dbReference type="PRINTS" id="PR00502">
    <property type="entry name" value="NUDIXFAMILY"/>
</dbReference>
<name>A0A437QP88_9PROT</name>
<comment type="caution">
    <text evidence="5">The sequence shown here is derived from an EMBL/GenBank/DDBJ whole genome shotgun (WGS) entry which is preliminary data.</text>
</comment>
<comment type="cofactor">
    <cofactor evidence="1">
        <name>Mg(2+)</name>
        <dbReference type="ChEBI" id="CHEBI:18420"/>
    </cofactor>
</comment>
<reference evidence="6" key="1">
    <citation type="submission" date="2019-01" db="EMBL/GenBank/DDBJ databases">
        <title>Gri0909 isolated from a small marine red alga.</title>
        <authorList>
            <person name="Kim J."/>
            <person name="Jeong S.E."/>
            <person name="Jeon C.O."/>
        </authorList>
    </citation>
    <scope>NUCLEOTIDE SEQUENCE [LARGE SCALE GENOMIC DNA]</scope>
    <source>
        <strain evidence="6">Gri0909</strain>
    </source>
</reference>
<keyword evidence="6" id="KW-1185">Reference proteome</keyword>
<dbReference type="AlphaFoldDB" id="A0A437QP88"/>
<proteinExistence type="inferred from homology"/>
<accession>A0A437QP88</accession>
<dbReference type="GO" id="GO:0016787">
    <property type="term" value="F:hydrolase activity"/>
    <property type="evidence" value="ECO:0007669"/>
    <property type="project" value="UniProtKB-KW"/>
</dbReference>
<dbReference type="Proteomes" id="UP000287447">
    <property type="component" value="Unassembled WGS sequence"/>
</dbReference>
<keyword evidence="2 3" id="KW-0378">Hydrolase</keyword>
<dbReference type="InterPro" id="IPR000086">
    <property type="entry name" value="NUDIX_hydrolase_dom"/>
</dbReference>
<dbReference type="PANTHER" id="PTHR43736:SF1">
    <property type="entry name" value="DIHYDRONEOPTERIN TRIPHOSPHATE DIPHOSPHATASE"/>
    <property type="match status" value="1"/>
</dbReference>
<sequence length="148" mass="16071">MSDVREYPDRPIVGVGVIVFRGEEVLLIRRGKPPNKGSLSLPGGGQDLGETVRQTAAREVMEETGLTVEITHLVDTVDIIRGDTAGRTKYHYTLIDFAAEWQSGEPTAGDDAAEAFWVPIAEIGDLSLWSETERVIKKAAALRALPLG</sequence>
<evidence type="ECO:0000256" key="3">
    <source>
        <dbReference type="RuleBase" id="RU003476"/>
    </source>
</evidence>
<dbReference type="Pfam" id="PF00293">
    <property type="entry name" value="NUDIX"/>
    <property type="match status" value="1"/>
</dbReference>
<gene>
    <name evidence="5" type="ORF">EOI86_14160</name>
</gene>
<dbReference type="SUPFAM" id="SSF55811">
    <property type="entry name" value="Nudix"/>
    <property type="match status" value="1"/>
</dbReference>
<dbReference type="InterPro" id="IPR020084">
    <property type="entry name" value="NUDIX_hydrolase_CS"/>
</dbReference>
<dbReference type="CDD" id="cd04673">
    <property type="entry name" value="NUDIX_ADPRase"/>
    <property type="match status" value="1"/>
</dbReference>
<dbReference type="RefSeq" id="WP_127765827.1">
    <property type="nucleotide sequence ID" value="NZ_SADE01000002.1"/>
</dbReference>
<dbReference type="PROSITE" id="PS00893">
    <property type="entry name" value="NUDIX_BOX"/>
    <property type="match status" value="1"/>
</dbReference>
<dbReference type="InterPro" id="IPR020476">
    <property type="entry name" value="Nudix_hydrolase"/>
</dbReference>
<evidence type="ECO:0000256" key="2">
    <source>
        <dbReference type="ARBA" id="ARBA00022801"/>
    </source>
</evidence>
<organism evidence="5 6">
    <name type="scientific">Hwanghaeella grinnelliae</name>
    <dbReference type="NCBI Taxonomy" id="2500179"/>
    <lineage>
        <taxon>Bacteria</taxon>
        <taxon>Pseudomonadati</taxon>
        <taxon>Pseudomonadota</taxon>
        <taxon>Alphaproteobacteria</taxon>
        <taxon>Rhodospirillales</taxon>
        <taxon>Rhodospirillaceae</taxon>
        <taxon>Hwanghaeella</taxon>
    </lineage>
</organism>
<evidence type="ECO:0000259" key="4">
    <source>
        <dbReference type="PROSITE" id="PS51462"/>
    </source>
</evidence>
<dbReference type="OrthoDB" id="9761969at2"/>
<dbReference type="EMBL" id="SADE01000002">
    <property type="protein sequence ID" value="RVU36351.1"/>
    <property type="molecule type" value="Genomic_DNA"/>
</dbReference>
<protein>
    <submittedName>
        <fullName evidence="5">NUDIX domain-containing protein</fullName>
    </submittedName>
</protein>
<dbReference type="InterPro" id="IPR015797">
    <property type="entry name" value="NUDIX_hydrolase-like_dom_sf"/>
</dbReference>
<evidence type="ECO:0000256" key="1">
    <source>
        <dbReference type="ARBA" id="ARBA00001946"/>
    </source>
</evidence>